<feature type="compositionally biased region" description="Basic residues" evidence="1">
    <location>
        <begin position="278"/>
        <end position="303"/>
    </location>
</feature>
<feature type="compositionally biased region" description="Low complexity" evidence="1">
    <location>
        <begin position="325"/>
        <end position="336"/>
    </location>
</feature>
<feature type="compositionally biased region" description="Basic and acidic residues" evidence="1">
    <location>
        <begin position="94"/>
        <end position="105"/>
    </location>
</feature>
<evidence type="ECO:0000313" key="2">
    <source>
        <dbReference type="EMBL" id="EMD30502.1"/>
    </source>
</evidence>
<proteinExistence type="predicted"/>
<feature type="compositionally biased region" description="Polar residues" evidence="1">
    <location>
        <begin position="14"/>
        <end position="24"/>
    </location>
</feature>
<dbReference type="Proteomes" id="UP000016930">
    <property type="component" value="Unassembled WGS sequence"/>
</dbReference>
<feature type="non-terminal residue" evidence="2">
    <location>
        <position position="420"/>
    </location>
</feature>
<evidence type="ECO:0000256" key="1">
    <source>
        <dbReference type="SAM" id="MobiDB-lite"/>
    </source>
</evidence>
<sequence length="420" mass="46714">NVSFAGASTARILSKTTRGDQSPSQLPPVTPVPTRGSRTLPFLKYQTVSDNMGKTHQTQPKQKKQAVIAFDNDEDDEDDEEENDIDEENDDEAKEPTRQPRRLSDRALMSLVSPYTPRVASLRSVRTFDDEDELCDLREEIARQAALSSPVKGQQRPLSDEVMEKSPMPSDVEDDNDDDLPGPRVAPVDLFNLQQSQDPHGIYGGLEDPRIWDVPSDGDLSRMRISSGQDDDGGSNTDDSSNLDDDIVQARSAAPKPFGHSIGVRSEDAESTEDENLKKKKKKQTKQKSKAKSQRKGKGKAKAKSKDVQDGSDKRKSKQKDSDPNDSSSSSTSPSPNVIELSDSSDEKSTRISTKHLPGWISSTKWKIFIATYEKWVGQQPKPFSIETYDSIKAMQDIYDLMYGAAYPREIDTDDPIFIV</sequence>
<evidence type="ECO:0000313" key="3">
    <source>
        <dbReference type="Proteomes" id="UP000016930"/>
    </source>
</evidence>
<keyword evidence="3" id="KW-1185">Reference proteome</keyword>
<feature type="compositionally biased region" description="Acidic residues" evidence="1">
    <location>
        <begin position="71"/>
        <end position="93"/>
    </location>
</feature>
<accession>M2QX41</accession>
<feature type="compositionally biased region" description="Basic and acidic residues" evidence="1">
    <location>
        <begin position="304"/>
        <end position="323"/>
    </location>
</feature>
<feature type="region of interest" description="Disordered" evidence="1">
    <location>
        <begin position="1"/>
        <end position="109"/>
    </location>
</feature>
<reference evidence="2 3" key="1">
    <citation type="journal article" date="2012" name="Proc. Natl. Acad. Sci. U.S.A.">
        <title>Comparative genomics of Ceriporiopsis subvermispora and Phanerochaete chrysosporium provide insight into selective ligninolysis.</title>
        <authorList>
            <person name="Fernandez-Fueyo E."/>
            <person name="Ruiz-Duenas F.J."/>
            <person name="Ferreira P."/>
            <person name="Floudas D."/>
            <person name="Hibbett D.S."/>
            <person name="Canessa P."/>
            <person name="Larrondo L.F."/>
            <person name="James T.Y."/>
            <person name="Seelenfreund D."/>
            <person name="Lobos S."/>
            <person name="Polanco R."/>
            <person name="Tello M."/>
            <person name="Honda Y."/>
            <person name="Watanabe T."/>
            <person name="Watanabe T."/>
            <person name="Ryu J.S."/>
            <person name="Kubicek C.P."/>
            <person name="Schmoll M."/>
            <person name="Gaskell J."/>
            <person name="Hammel K.E."/>
            <person name="St John F.J."/>
            <person name="Vanden Wymelenberg A."/>
            <person name="Sabat G."/>
            <person name="Splinter BonDurant S."/>
            <person name="Syed K."/>
            <person name="Yadav J.S."/>
            <person name="Doddapaneni H."/>
            <person name="Subramanian V."/>
            <person name="Lavin J.L."/>
            <person name="Oguiza J.A."/>
            <person name="Perez G."/>
            <person name="Pisabarro A.G."/>
            <person name="Ramirez L."/>
            <person name="Santoyo F."/>
            <person name="Master E."/>
            <person name="Coutinho P.M."/>
            <person name="Henrissat B."/>
            <person name="Lombard V."/>
            <person name="Magnuson J.K."/>
            <person name="Kuees U."/>
            <person name="Hori C."/>
            <person name="Igarashi K."/>
            <person name="Samejima M."/>
            <person name="Held B.W."/>
            <person name="Barry K.W."/>
            <person name="LaButti K.M."/>
            <person name="Lapidus A."/>
            <person name="Lindquist E.A."/>
            <person name="Lucas S.M."/>
            <person name="Riley R."/>
            <person name="Salamov A.A."/>
            <person name="Hoffmeister D."/>
            <person name="Schwenk D."/>
            <person name="Hadar Y."/>
            <person name="Yarden O."/>
            <person name="de Vries R.P."/>
            <person name="Wiebenga A."/>
            <person name="Stenlid J."/>
            <person name="Eastwood D."/>
            <person name="Grigoriev I.V."/>
            <person name="Berka R.M."/>
            <person name="Blanchette R.A."/>
            <person name="Kersten P."/>
            <person name="Martinez A.T."/>
            <person name="Vicuna R."/>
            <person name="Cullen D."/>
        </authorList>
    </citation>
    <scope>NUCLEOTIDE SEQUENCE [LARGE SCALE GENOMIC DNA]</scope>
    <source>
        <strain evidence="2 3">B</strain>
    </source>
</reference>
<feature type="region of interest" description="Disordered" evidence="1">
    <location>
        <begin position="143"/>
        <end position="353"/>
    </location>
</feature>
<protein>
    <submittedName>
        <fullName evidence="2">Uncharacterized protein</fullName>
    </submittedName>
</protein>
<name>M2QX41_CERS8</name>
<organism evidence="2 3">
    <name type="scientific">Ceriporiopsis subvermispora (strain B)</name>
    <name type="common">White-rot fungus</name>
    <name type="synonym">Gelatoporia subvermispora</name>
    <dbReference type="NCBI Taxonomy" id="914234"/>
    <lineage>
        <taxon>Eukaryota</taxon>
        <taxon>Fungi</taxon>
        <taxon>Dikarya</taxon>
        <taxon>Basidiomycota</taxon>
        <taxon>Agaricomycotina</taxon>
        <taxon>Agaricomycetes</taxon>
        <taxon>Polyporales</taxon>
        <taxon>Gelatoporiaceae</taxon>
        <taxon>Gelatoporia</taxon>
    </lineage>
</organism>
<dbReference type="EMBL" id="KB446073">
    <property type="protein sequence ID" value="EMD30502.1"/>
    <property type="molecule type" value="Genomic_DNA"/>
</dbReference>
<dbReference type="HOGENOM" id="CLU_699368_0_0_1"/>
<dbReference type="AlphaFoldDB" id="M2QX41"/>
<feature type="non-terminal residue" evidence="2">
    <location>
        <position position="1"/>
    </location>
</feature>
<feature type="compositionally biased region" description="Acidic residues" evidence="1">
    <location>
        <begin position="171"/>
        <end position="180"/>
    </location>
</feature>
<gene>
    <name evidence="2" type="ORF">CERSUDRAFT_78781</name>
</gene>